<dbReference type="Gene3D" id="3.30.70.20">
    <property type="match status" value="1"/>
</dbReference>
<comment type="caution">
    <text evidence="2">The sequence shown here is derived from an EMBL/GenBank/DDBJ whole genome shotgun (WGS) entry which is preliminary data.</text>
</comment>
<dbReference type="InterPro" id="IPR017896">
    <property type="entry name" value="4Fe4S_Fe-S-bd"/>
</dbReference>
<evidence type="ECO:0000259" key="1">
    <source>
        <dbReference type="PROSITE" id="PS51379"/>
    </source>
</evidence>
<reference evidence="2" key="1">
    <citation type="journal article" date="2013" name="Environ. Microbiol.">
        <title>Microbiota from the distal guts of lean and obese adolescents exhibit partial functional redundancy besides clear differences in community structure.</title>
        <authorList>
            <person name="Ferrer M."/>
            <person name="Ruiz A."/>
            <person name="Lanza F."/>
            <person name="Haange S.B."/>
            <person name="Oberbach A."/>
            <person name="Till H."/>
            <person name="Bargiela R."/>
            <person name="Campoy C."/>
            <person name="Segura M.T."/>
            <person name="Richter M."/>
            <person name="von Bergen M."/>
            <person name="Seifert J."/>
            <person name="Suarez A."/>
        </authorList>
    </citation>
    <scope>NUCLEOTIDE SEQUENCE</scope>
</reference>
<accession>K1SVS7</accession>
<gene>
    <name evidence="2" type="ORF">OBE_09478</name>
</gene>
<evidence type="ECO:0000313" key="2">
    <source>
        <dbReference type="EMBL" id="EKC59484.1"/>
    </source>
</evidence>
<dbReference type="SUPFAM" id="SSF54862">
    <property type="entry name" value="4Fe-4S ferredoxins"/>
    <property type="match status" value="1"/>
</dbReference>
<dbReference type="InterPro" id="IPR017900">
    <property type="entry name" value="4Fe4S_Fe_S_CS"/>
</dbReference>
<dbReference type="AlphaFoldDB" id="K1SVS7"/>
<feature type="domain" description="4Fe-4S ferredoxin-type" evidence="1">
    <location>
        <begin position="33"/>
        <end position="62"/>
    </location>
</feature>
<protein>
    <submittedName>
        <fullName evidence="2">4Fe-4S ferredoxin iron-sulfur binding domain protein</fullName>
    </submittedName>
</protein>
<dbReference type="EMBL" id="AJWZ01006541">
    <property type="protein sequence ID" value="EKC59484.1"/>
    <property type="molecule type" value="Genomic_DNA"/>
</dbReference>
<dbReference type="Pfam" id="PF00037">
    <property type="entry name" value="Fer4"/>
    <property type="match status" value="1"/>
</dbReference>
<name>K1SVS7_9ZZZZ</name>
<dbReference type="PROSITE" id="PS51379">
    <property type="entry name" value="4FE4S_FER_2"/>
    <property type="match status" value="1"/>
</dbReference>
<sequence>MALTIDPGLCPQNHACPLVKLCPAGAISQTGHGLPVIDAARCIECGKCQRHCGMQAVRKDTGHTTGM</sequence>
<organism evidence="2">
    <name type="scientific">human gut metagenome</name>
    <dbReference type="NCBI Taxonomy" id="408170"/>
    <lineage>
        <taxon>unclassified sequences</taxon>
        <taxon>metagenomes</taxon>
        <taxon>organismal metagenomes</taxon>
    </lineage>
</organism>
<proteinExistence type="predicted"/>
<dbReference type="PROSITE" id="PS00198">
    <property type="entry name" value="4FE4S_FER_1"/>
    <property type="match status" value="1"/>
</dbReference>